<dbReference type="EMBL" id="JACIIG010000001">
    <property type="protein sequence ID" value="MBB4566259.1"/>
    <property type="molecule type" value="Genomic_DNA"/>
</dbReference>
<evidence type="ECO:0000313" key="2">
    <source>
        <dbReference type="EMBL" id="MBB4566259.1"/>
    </source>
</evidence>
<feature type="domain" description="N-acetyltransferase" evidence="1">
    <location>
        <begin position="5"/>
        <end position="137"/>
    </location>
</feature>
<dbReference type="Proteomes" id="UP000543836">
    <property type="component" value="Unassembled WGS sequence"/>
</dbReference>
<dbReference type="RefSeq" id="WP_028751936.1">
    <property type="nucleotide sequence ID" value="NZ_JACIIG010000001.1"/>
</dbReference>
<reference evidence="2 3" key="1">
    <citation type="submission" date="2020-08" db="EMBL/GenBank/DDBJ databases">
        <title>Genomic Encyclopedia of Type Strains, Phase IV (KMG-V): Genome sequencing to study the core and pangenomes of soil and plant-associated prokaryotes.</title>
        <authorList>
            <person name="Whitman W."/>
        </authorList>
    </citation>
    <scope>NUCLEOTIDE SEQUENCE [LARGE SCALE GENOMIC DNA]</scope>
    <source>
        <strain evidence="2 3">SEMIA 492</strain>
    </source>
</reference>
<dbReference type="InterPro" id="IPR041496">
    <property type="entry name" value="YitH/HolE_GNAT"/>
</dbReference>
<name>A0A7W6ZPE0_9HYPH</name>
<accession>A0A7W6ZPE0</accession>
<evidence type="ECO:0000313" key="3">
    <source>
        <dbReference type="Proteomes" id="UP000543836"/>
    </source>
</evidence>
<dbReference type="CDD" id="cd04301">
    <property type="entry name" value="NAT_SF"/>
    <property type="match status" value="1"/>
</dbReference>
<dbReference type="PANTHER" id="PTHR47237">
    <property type="entry name" value="SLL0310 PROTEIN"/>
    <property type="match status" value="1"/>
</dbReference>
<keyword evidence="2" id="KW-0689">Ribosomal protein</keyword>
<dbReference type="GO" id="GO:0005840">
    <property type="term" value="C:ribosome"/>
    <property type="evidence" value="ECO:0007669"/>
    <property type="project" value="UniProtKB-KW"/>
</dbReference>
<dbReference type="PANTHER" id="PTHR47237:SF1">
    <property type="entry name" value="SLL0310 PROTEIN"/>
    <property type="match status" value="1"/>
</dbReference>
<dbReference type="GO" id="GO:0016747">
    <property type="term" value="F:acyltransferase activity, transferring groups other than amino-acyl groups"/>
    <property type="evidence" value="ECO:0007669"/>
    <property type="project" value="InterPro"/>
</dbReference>
<dbReference type="Pfam" id="PF00583">
    <property type="entry name" value="Acetyltransf_1"/>
    <property type="match status" value="1"/>
</dbReference>
<dbReference type="Pfam" id="PF18014">
    <property type="entry name" value="Acetyltransf_18"/>
    <property type="match status" value="1"/>
</dbReference>
<keyword evidence="2" id="KW-0687">Ribonucleoprotein</keyword>
<dbReference type="InterPro" id="IPR016181">
    <property type="entry name" value="Acyl_CoA_acyltransferase"/>
</dbReference>
<dbReference type="InterPro" id="IPR000182">
    <property type="entry name" value="GNAT_dom"/>
</dbReference>
<organism evidence="2 3">
    <name type="scientific">Rhizobium leucaenae</name>
    <dbReference type="NCBI Taxonomy" id="29450"/>
    <lineage>
        <taxon>Bacteria</taxon>
        <taxon>Pseudomonadati</taxon>
        <taxon>Pseudomonadota</taxon>
        <taxon>Alphaproteobacteria</taxon>
        <taxon>Hyphomicrobiales</taxon>
        <taxon>Rhizobiaceae</taxon>
        <taxon>Rhizobium/Agrobacterium group</taxon>
        <taxon>Rhizobium</taxon>
    </lineage>
</organism>
<dbReference type="InterPro" id="IPR052729">
    <property type="entry name" value="Acyl/Acetyltrans_Enzymes"/>
</dbReference>
<dbReference type="Gene3D" id="3.40.630.30">
    <property type="match status" value="1"/>
</dbReference>
<keyword evidence="3" id="KW-1185">Reference proteome</keyword>
<dbReference type="PROSITE" id="PS51186">
    <property type="entry name" value="GNAT"/>
    <property type="match status" value="1"/>
</dbReference>
<dbReference type="OrthoDB" id="20916at2"/>
<evidence type="ECO:0000259" key="1">
    <source>
        <dbReference type="PROSITE" id="PS51186"/>
    </source>
</evidence>
<dbReference type="SUPFAM" id="SSF55729">
    <property type="entry name" value="Acyl-CoA N-acyltransferases (Nat)"/>
    <property type="match status" value="1"/>
</dbReference>
<dbReference type="AlphaFoldDB" id="A0A7W6ZPE0"/>
<protein>
    <submittedName>
        <fullName evidence="2">Ribosomal protein S18 acetylase RimI-like enzyme</fullName>
    </submittedName>
</protein>
<dbReference type="Gene3D" id="3.40.630.90">
    <property type="match status" value="1"/>
</dbReference>
<comment type="caution">
    <text evidence="2">The sequence shown here is derived from an EMBL/GenBank/DDBJ whole genome shotgun (WGS) entry which is preliminary data.</text>
</comment>
<proteinExistence type="predicted"/>
<sequence length="284" mass="31011">MKSTFAVRTMRAGELELALEWARQEGWNPGVDDALAFWETDPSGFFMGTIGEVPVGCISVVRYGESFAFLGLYMVHPEFRGKGYGKALWKKGMAFAGNRTIGLDGVVAEQENYRLRGFETAYRTLRYGGIPKMPDVAEASADVGPVTQDKLEGLLRYDAAIFPGLRYSFLTAWCGAPEKRKSVMVGSGSKIRGYGTIRRCFEGYKVGPLFANSPDVASALLAKLAPEAKGRPVYLDVPADNTEAIELAEAFGLSPVFETARMYRGAAPKMPLDRVFAVTTLELG</sequence>
<gene>
    <name evidence="2" type="ORF">GGE60_000347</name>
</gene>